<evidence type="ECO:0000256" key="4">
    <source>
        <dbReference type="SAM" id="MobiDB-lite"/>
    </source>
</evidence>
<evidence type="ECO:0000256" key="1">
    <source>
        <dbReference type="ARBA" id="ARBA00037883"/>
    </source>
</evidence>
<reference evidence="5" key="1">
    <citation type="journal article" date="2023" name="Genome Biol. Evol.">
        <title>First Whole Genome Sequence and Flow Cytometry Genome Size Data for the Lichen-Forming Fungus Ramalina farinacea (Ascomycota).</title>
        <authorList>
            <person name="Llewellyn T."/>
            <person name="Mian S."/>
            <person name="Hill R."/>
            <person name="Leitch I.J."/>
            <person name="Gaya E."/>
        </authorList>
    </citation>
    <scope>NUCLEOTIDE SEQUENCE</scope>
    <source>
        <strain evidence="5">LIQ254RAFAR</strain>
    </source>
</reference>
<gene>
    <name evidence="5" type="ORF">OHK93_001732</name>
</gene>
<protein>
    <recommendedName>
        <fullName evidence="3">ethanolamine kinase</fullName>
        <ecNumber evidence="3">2.7.1.82</ecNumber>
    </recommendedName>
</protein>
<evidence type="ECO:0000256" key="3">
    <source>
        <dbReference type="ARBA" id="ARBA00038874"/>
    </source>
</evidence>
<name>A0AA43QQ17_9LECA</name>
<keyword evidence="6" id="KW-1185">Reference proteome</keyword>
<organism evidence="5 6">
    <name type="scientific">Ramalina farinacea</name>
    <dbReference type="NCBI Taxonomy" id="258253"/>
    <lineage>
        <taxon>Eukaryota</taxon>
        <taxon>Fungi</taxon>
        <taxon>Dikarya</taxon>
        <taxon>Ascomycota</taxon>
        <taxon>Pezizomycotina</taxon>
        <taxon>Lecanoromycetes</taxon>
        <taxon>OSLEUM clade</taxon>
        <taxon>Lecanoromycetidae</taxon>
        <taxon>Lecanorales</taxon>
        <taxon>Lecanorineae</taxon>
        <taxon>Ramalinaceae</taxon>
        <taxon>Ramalina</taxon>
    </lineage>
</organism>
<dbReference type="AlphaFoldDB" id="A0AA43QQ17"/>
<sequence>MSASSPSNGVHNKEIRSLPLAYHVEDSDASATRLILALLPEWGQAEGKIEFTRFKDGITNTLMKAVKRRPGISEEQLDKEAVLLRAYGNGTEVLIDRERETTSHSILAQHGLAPPLLARFQNGLLYRFIRGQPCASSDLTKEPVWRGVAQKIAQWHARLPIVADGRTAAIKDSVVVPLAQPASASPSHLDKINAISPRKPVPNVWTVMQKWIFALPQKTHAETERRDNLQRELERSVAELGSTKGLGGNGMQLVFAHCDLLSGNVIVAPRIPEHEEPIVESVSFIDYEYATPSPAAFDLANHFSEWGGFECDYNVLPTRATRKAFIQEYIASYTSHTPLSPEIDYVSRIFAEVDKFRGIPGLYWGIWALIQATISQIDFDYASYAEVRLAEYWDWRAEQDGSREKKGQEQPLRERRWAEE</sequence>
<dbReference type="PANTHER" id="PTHR22603:SF66">
    <property type="entry name" value="ETHANOLAMINE KINASE"/>
    <property type="match status" value="1"/>
</dbReference>
<dbReference type="EC" id="2.7.1.82" evidence="3"/>
<evidence type="ECO:0000313" key="6">
    <source>
        <dbReference type="Proteomes" id="UP001161017"/>
    </source>
</evidence>
<evidence type="ECO:0000313" key="5">
    <source>
        <dbReference type="EMBL" id="MDI1490528.1"/>
    </source>
</evidence>
<dbReference type="CDD" id="cd05157">
    <property type="entry name" value="ETNK_euk"/>
    <property type="match status" value="1"/>
</dbReference>
<dbReference type="Gene3D" id="3.90.1200.10">
    <property type="match status" value="1"/>
</dbReference>
<comment type="pathway">
    <text evidence="1">Phospholipid metabolism; phosphatidylethanolamine biosynthesis; phosphatidylethanolamine from ethanolamine: step 1/3.</text>
</comment>
<dbReference type="GO" id="GO:0004305">
    <property type="term" value="F:ethanolamine kinase activity"/>
    <property type="evidence" value="ECO:0007669"/>
    <property type="project" value="UniProtKB-EC"/>
</dbReference>
<dbReference type="SUPFAM" id="SSF56112">
    <property type="entry name" value="Protein kinase-like (PK-like)"/>
    <property type="match status" value="1"/>
</dbReference>
<dbReference type="EMBL" id="JAPUFD010000012">
    <property type="protein sequence ID" value="MDI1490528.1"/>
    <property type="molecule type" value="Genomic_DNA"/>
</dbReference>
<dbReference type="Pfam" id="PF01633">
    <property type="entry name" value="Choline_kinase"/>
    <property type="match status" value="1"/>
</dbReference>
<proteinExistence type="inferred from homology"/>
<dbReference type="PANTHER" id="PTHR22603">
    <property type="entry name" value="CHOLINE/ETHANOALAMINE KINASE"/>
    <property type="match status" value="1"/>
</dbReference>
<feature type="region of interest" description="Disordered" evidence="4">
    <location>
        <begin position="398"/>
        <end position="420"/>
    </location>
</feature>
<dbReference type="GO" id="GO:0005737">
    <property type="term" value="C:cytoplasm"/>
    <property type="evidence" value="ECO:0007669"/>
    <property type="project" value="TreeGrafter"/>
</dbReference>
<evidence type="ECO:0000256" key="2">
    <source>
        <dbReference type="ARBA" id="ARBA00038211"/>
    </source>
</evidence>
<dbReference type="InterPro" id="IPR011009">
    <property type="entry name" value="Kinase-like_dom_sf"/>
</dbReference>
<dbReference type="GO" id="GO:0006646">
    <property type="term" value="P:phosphatidylethanolamine biosynthetic process"/>
    <property type="evidence" value="ECO:0007669"/>
    <property type="project" value="TreeGrafter"/>
</dbReference>
<accession>A0AA43QQ17</accession>
<dbReference type="Proteomes" id="UP001161017">
    <property type="component" value="Unassembled WGS sequence"/>
</dbReference>
<comment type="caution">
    <text evidence="5">The sequence shown here is derived from an EMBL/GenBank/DDBJ whole genome shotgun (WGS) entry which is preliminary data.</text>
</comment>
<comment type="similarity">
    <text evidence="2">Belongs to the choline/ethanolamine kinase family.</text>
</comment>